<keyword evidence="2" id="KW-1185">Reference proteome</keyword>
<dbReference type="EMBL" id="JAAKFY010000024">
    <property type="protein sequence ID" value="KAF3836197.1"/>
    <property type="molecule type" value="Genomic_DNA"/>
</dbReference>
<organism evidence="1 2">
    <name type="scientific">Dissostichus mawsoni</name>
    <name type="common">Antarctic cod</name>
    <dbReference type="NCBI Taxonomy" id="36200"/>
    <lineage>
        <taxon>Eukaryota</taxon>
        <taxon>Metazoa</taxon>
        <taxon>Chordata</taxon>
        <taxon>Craniata</taxon>
        <taxon>Vertebrata</taxon>
        <taxon>Euteleostomi</taxon>
        <taxon>Actinopterygii</taxon>
        <taxon>Neopterygii</taxon>
        <taxon>Teleostei</taxon>
        <taxon>Neoteleostei</taxon>
        <taxon>Acanthomorphata</taxon>
        <taxon>Eupercaria</taxon>
        <taxon>Perciformes</taxon>
        <taxon>Notothenioidei</taxon>
        <taxon>Nototheniidae</taxon>
        <taxon>Dissostichus</taxon>
    </lineage>
</organism>
<proteinExistence type="predicted"/>
<evidence type="ECO:0000313" key="1">
    <source>
        <dbReference type="EMBL" id="KAF3836197.1"/>
    </source>
</evidence>
<dbReference type="Proteomes" id="UP000518266">
    <property type="component" value="Unassembled WGS sequence"/>
</dbReference>
<name>A0A7J5XHX1_DISMA</name>
<evidence type="ECO:0000313" key="2">
    <source>
        <dbReference type="Proteomes" id="UP000518266"/>
    </source>
</evidence>
<sequence length="135" mass="15300">MFPISSYFVYAVKPSSSQESPEVEETHEIPLQVPSLDQHLQTLRNLLGSLTVPASSEETPTVSTWTQRQLKREQKFRAAMPELLNLKLAAEIVSNAKLLMLWSGAWTVFHQELPFFVRHVTQLSMVKMSSMTGKP</sequence>
<comment type="caution">
    <text evidence="1">The sequence shown here is derived from an EMBL/GenBank/DDBJ whole genome shotgun (WGS) entry which is preliminary data.</text>
</comment>
<reference evidence="1 2" key="1">
    <citation type="submission" date="2020-03" db="EMBL/GenBank/DDBJ databases">
        <title>Dissostichus mawsoni Genome sequencing and assembly.</title>
        <authorList>
            <person name="Park H."/>
        </authorList>
    </citation>
    <scope>NUCLEOTIDE SEQUENCE [LARGE SCALE GENOMIC DNA]</scope>
    <source>
        <strain evidence="1">DM0001</strain>
        <tissue evidence="1">Muscle</tissue>
    </source>
</reference>
<protein>
    <submittedName>
        <fullName evidence="1">Uncharacterized protein</fullName>
    </submittedName>
</protein>
<dbReference type="AlphaFoldDB" id="A0A7J5XHX1"/>
<accession>A0A7J5XHX1</accession>
<gene>
    <name evidence="1" type="ORF">F7725_028755</name>
</gene>